<reference evidence="1" key="1">
    <citation type="submission" date="2019-05" db="EMBL/GenBank/DDBJ databases">
        <authorList>
            <consortium name="Pathogen Informatics"/>
        </authorList>
    </citation>
    <scope>NUCLEOTIDE SEQUENCE [LARGE SCALE GENOMIC DNA]</scope>
    <source>
        <strain evidence="1">NCTC12965</strain>
    </source>
</reference>
<dbReference type="AlphaFoldDB" id="A0A4U9VH74"/>
<sequence length="88" mass="10279">MHLVFIDELGERSFAEVWATTFAKKTHTRHLEFKPNPPFGGASQGMGGYCGYPFHTGLKKYRADEQNRIVQIDIEHWRFESVEFFIDL</sequence>
<organism evidence="1">
    <name type="scientific">Serratia fonticola</name>
    <dbReference type="NCBI Taxonomy" id="47917"/>
    <lineage>
        <taxon>Bacteria</taxon>
        <taxon>Pseudomonadati</taxon>
        <taxon>Pseudomonadota</taxon>
        <taxon>Gammaproteobacteria</taxon>
        <taxon>Enterobacterales</taxon>
        <taxon>Yersiniaceae</taxon>
        <taxon>Serratia</taxon>
    </lineage>
</organism>
<accession>A0A4U9VH74</accession>
<dbReference type="EMBL" id="CABEEZ010000113">
    <property type="protein sequence ID" value="VTR45443.1"/>
    <property type="molecule type" value="Genomic_DNA"/>
</dbReference>
<protein>
    <submittedName>
        <fullName evidence="1">Uncharacterized protein</fullName>
    </submittedName>
</protein>
<gene>
    <name evidence="1" type="ORF">NCTC12965_05243</name>
</gene>
<name>A0A4U9VH74_SERFO</name>
<proteinExistence type="predicted"/>
<evidence type="ECO:0000313" key="1">
    <source>
        <dbReference type="EMBL" id="VTR45443.1"/>
    </source>
</evidence>